<dbReference type="EMBL" id="RWJN01000029">
    <property type="protein sequence ID" value="TCD70022.1"/>
    <property type="molecule type" value="Genomic_DNA"/>
</dbReference>
<name>A0A4R0RS43_9APHY</name>
<dbReference type="PANTHER" id="PTHR11010:SF23">
    <property type="entry name" value="SERINE PEPTIDASE"/>
    <property type="match status" value="1"/>
</dbReference>
<keyword evidence="5" id="KW-0325">Glycoprotein</keyword>
<dbReference type="PANTHER" id="PTHR11010">
    <property type="entry name" value="PROTEASE S28 PRO-X CARBOXYPEPTIDASE-RELATED"/>
    <property type="match status" value="1"/>
</dbReference>
<evidence type="ECO:0000256" key="3">
    <source>
        <dbReference type="ARBA" id="ARBA00022729"/>
    </source>
</evidence>
<evidence type="ECO:0000256" key="4">
    <source>
        <dbReference type="ARBA" id="ARBA00022801"/>
    </source>
</evidence>
<reference evidence="6 7" key="1">
    <citation type="submission" date="2018-11" db="EMBL/GenBank/DDBJ databases">
        <title>Genome assembly of Steccherinum ochraceum LE-BIN_3174, the white-rot fungus of the Steccherinaceae family (The Residual Polyporoid clade, Polyporales, Basidiomycota).</title>
        <authorList>
            <person name="Fedorova T.V."/>
            <person name="Glazunova O.A."/>
            <person name="Landesman E.O."/>
            <person name="Moiseenko K.V."/>
            <person name="Psurtseva N.V."/>
            <person name="Savinova O.S."/>
            <person name="Shakhova N.V."/>
            <person name="Tyazhelova T.V."/>
            <person name="Vasina D.V."/>
        </authorList>
    </citation>
    <scope>NUCLEOTIDE SEQUENCE [LARGE SCALE GENOMIC DNA]</scope>
    <source>
        <strain evidence="6 7">LE-BIN_3174</strain>
    </source>
</reference>
<evidence type="ECO:0000256" key="2">
    <source>
        <dbReference type="ARBA" id="ARBA00022670"/>
    </source>
</evidence>
<dbReference type="Pfam" id="PF05577">
    <property type="entry name" value="Peptidase_S28"/>
    <property type="match status" value="2"/>
</dbReference>
<evidence type="ECO:0000313" key="7">
    <source>
        <dbReference type="Proteomes" id="UP000292702"/>
    </source>
</evidence>
<organism evidence="6 7">
    <name type="scientific">Steccherinum ochraceum</name>
    <dbReference type="NCBI Taxonomy" id="92696"/>
    <lineage>
        <taxon>Eukaryota</taxon>
        <taxon>Fungi</taxon>
        <taxon>Dikarya</taxon>
        <taxon>Basidiomycota</taxon>
        <taxon>Agaricomycotina</taxon>
        <taxon>Agaricomycetes</taxon>
        <taxon>Polyporales</taxon>
        <taxon>Steccherinaceae</taxon>
        <taxon>Steccherinum</taxon>
    </lineage>
</organism>
<keyword evidence="2" id="KW-0645">Protease</keyword>
<dbReference type="SUPFAM" id="SSF53474">
    <property type="entry name" value="alpha/beta-Hydrolases"/>
    <property type="match status" value="1"/>
</dbReference>
<proteinExistence type="inferred from homology"/>
<dbReference type="GO" id="GO:0008239">
    <property type="term" value="F:dipeptidyl-peptidase activity"/>
    <property type="evidence" value="ECO:0007669"/>
    <property type="project" value="TreeGrafter"/>
</dbReference>
<evidence type="ECO:0000313" key="6">
    <source>
        <dbReference type="EMBL" id="TCD70022.1"/>
    </source>
</evidence>
<keyword evidence="7" id="KW-1185">Reference proteome</keyword>
<dbReference type="OrthoDB" id="1735038at2759"/>
<dbReference type="Proteomes" id="UP000292702">
    <property type="component" value="Unassembled WGS sequence"/>
</dbReference>
<evidence type="ECO:0000256" key="1">
    <source>
        <dbReference type="ARBA" id="ARBA00011079"/>
    </source>
</evidence>
<accession>A0A4R0RS43</accession>
<dbReference type="Gene3D" id="3.40.50.1820">
    <property type="entry name" value="alpha/beta hydrolase"/>
    <property type="match status" value="3"/>
</dbReference>
<keyword evidence="3" id="KW-0732">Signal</keyword>
<dbReference type="InterPro" id="IPR029058">
    <property type="entry name" value="AB_hydrolase_fold"/>
</dbReference>
<feature type="non-terminal residue" evidence="6">
    <location>
        <position position="1"/>
    </location>
</feature>
<comment type="caution">
    <text evidence="6">The sequence shown here is derived from an EMBL/GenBank/DDBJ whole genome shotgun (WGS) entry which is preliminary data.</text>
</comment>
<keyword evidence="4" id="KW-0378">Hydrolase</keyword>
<comment type="similarity">
    <text evidence="1">Belongs to the peptidase S28 family.</text>
</comment>
<dbReference type="InterPro" id="IPR008758">
    <property type="entry name" value="Peptidase_S28"/>
</dbReference>
<evidence type="ECO:0000256" key="5">
    <source>
        <dbReference type="ARBA" id="ARBA00023180"/>
    </source>
</evidence>
<dbReference type="AlphaFoldDB" id="A0A4R0RS43"/>
<gene>
    <name evidence="6" type="ORF">EIP91_005274</name>
</gene>
<dbReference type="GO" id="GO:0006508">
    <property type="term" value="P:proteolysis"/>
    <property type="evidence" value="ECO:0007669"/>
    <property type="project" value="UniProtKB-KW"/>
</dbReference>
<dbReference type="GO" id="GO:0070008">
    <property type="term" value="F:serine-type exopeptidase activity"/>
    <property type="evidence" value="ECO:0007669"/>
    <property type="project" value="InterPro"/>
</dbReference>
<evidence type="ECO:0008006" key="8">
    <source>
        <dbReference type="Google" id="ProtNLM"/>
    </source>
</evidence>
<protein>
    <recommendedName>
        <fullName evidence="8">Thymus-specific serine protease</fullName>
    </recommendedName>
</protein>
<sequence>KPGLFAAAYASSAVVEAISDFWRYFEPIREAMPANCSADVQAVIGHMDQVFGSNNTAAIDELKASFGMAEMMHLDDVVDALKYNLYSWQNLSPSSGPGAEFFEFCDALEVKDGVSASSSGWGLNHAVEAWAAYFSGKFIPNMCGDDDVVDCLGTYDGTSAYYASTAIDNSNRAWQWFVCNEVGWFQESAPAEYPTLVSRILLPSYDQRQCTLMFPETFPTLREPTITLINTDYHGWNVHVDHLFFATGRRDPWREATVSATTQHIPSTSLQPIGLSDGFHCSDLKMINGDVDPTVRAVQNQALASIKGWVADYKAQNKDGLSTVWSPRPSIPIVPLPDGPSVDVTGLSLPSVNTTYYFDQLIDHTNPSLGTFKQRYWHTWEFYKPGGPIVLMTPGEANAQPYTGYLTNKTINGQIAQQEHGATVVIEHRFFGLSNPKPDLSAASFKYHTVQQAIDDLVYFAKNVKLPMPGGNKVKPGQAPWVLIGGSYSGALTSWTMVNQPGVFAAGYASSAVVEAITDFWQYYEPIRAGMPMNCSADVQAVIAHIDEVFSSDNTTAINDLKASFGLGELTHLDDVVNTLKYELLDWQALTPATGPNGKFYQFCDALEVKNGVNAPAGGWGLNHALQAWSNFFSKTYLSGLCPDGDVLTCFDTYNLTGPGYTDTSVDNPVRSWFWFECNELGFLQESAPLGQPTLVSRILQPNYDERQCIGMFPEAFPNPPQIEISVAKTNAKYKGWNLKVDHLFSANGQRDPWRDATVSADGAQIQSTPLQPIAISDGFHASDLSTANGNIDSTVKAVQVHALASIKDWLEDYRKMFNISLKVTTEISSKRSAKWGREMPVEA</sequence>